<reference evidence="2 3" key="2">
    <citation type="submission" date="2015-01" db="EMBL/GenBank/DDBJ databases">
        <authorList>
            <consortium name="NBRP consortium"/>
            <person name="Sawabe T."/>
            <person name="Meirelles P."/>
            <person name="Feng G."/>
            <person name="Sayaka M."/>
            <person name="Hattori M."/>
            <person name="Ohkuma M."/>
        </authorList>
    </citation>
    <scope>NUCLEOTIDE SEQUENCE [LARGE SCALE GENOMIC DNA]</scope>
    <source>
        <strain evidence="3">JCM 19231</strain>
    </source>
</reference>
<feature type="transmembrane region" description="Helical" evidence="1">
    <location>
        <begin position="284"/>
        <end position="303"/>
    </location>
</feature>
<keyword evidence="1" id="KW-0812">Transmembrane</keyword>
<feature type="transmembrane region" description="Helical" evidence="1">
    <location>
        <begin position="256"/>
        <end position="278"/>
    </location>
</feature>
<gene>
    <name evidence="2" type="ORF">JCM19231_5353</name>
</gene>
<keyword evidence="1" id="KW-0472">Membrane</keyword>
<keyword evidence="1" id="KW-1133">Transmembrane helix</keyword>
<dbReference type="PANTHER" id="PTHR13325">
    <property type="entry name" value="PROTEASE M50 MEMBRANE-BOUND TRANSCRIPTION FACTOR SITE 2 PROTEASE"/>
    <property type="match status" value="1"/>
</dbReference>
<dbReference type="PANTHER" id="PTHR13325:SF3">
    <property type="entry name" value="MEMBRANE-BOUND TRANSCRIPTION FACTOR SITE-2 PROTEASE"/>
    <property type="match status" value="1"/>
</dbReference>
<reference evidence="2 3" key="1">
    <citation type="submission" date="2015-01" db="EMBL/GenBank/DDBJ databases">
        <title>Vibrio sp. C1 JCM 19231 whole genome shotgun sequence.</title>
        <authorList>
            <person name="Sawabe T."/>
            <person name="Meirelles P."/>
            <person name="Feng G."/>
            <person name="Sayaka M."/>
            <person name="Hattori M."/>
            <person name="Ohkuma M."/>
        </authorList>
    </citation>
    <scope>NUCLEOTIDE SEQUENCE [LARGE SCALE GENOMIC DNA]</scope>
    <source>
        <strain evidence="3">JCM 19231</strain>
    </source>
</reference>
<dbReference type="GO" id="GO:0031293">
    <property type="term" value="P:membrane protein intracellular domain proteolysis"/>
    <property type="evidence" value="ECO:0007669"/>
    <property type="project" value="TreeGrafter"/>
</dbReference>
<evidence type="ECO:0000313" key="2">
    <source>
        <dbReference type="EMBL" id="GAM58206.1"/>
    </source>
</evidence>
<evidence type="ECO:0000256" key="1">
    <source>
        <dbReference type="SAM" id="Phobius"/>
    </source>
</evidence>
<dbReference type="GO" id="GO:0004222">
    <property type="term" value="F:metalloendopeptidase activity"/>
    <property type="evidence" value="ECO:0007669"/>
    <property type="project" value="InterPro"/>
</dbReference>
<dbReference type="Proteomes" id="UP000031671">
    <property type="component" value="Unassembled WGS sequence"/>
</dbReference>
<feature type="transmembrane region" description="Helical" evidence="1">
    <location>
        <begin position="359"/>
        <end position="382"/>
    </location>
</feature>
<dbReference type="GO" id="GO:0005737">
    <property type="term" value="C:cytoplasm"/>
    <property type="evidence" value="ECO:0007669"/>
    <property type="project" value="TreeGrafter"/>
</dbReference>
<accession>A0A0B8NW97</accession>
<dbReference type="GO" id="GO:0016020">
    <property type="term" value="C:membrane"/>
    <property type="evidence" value="ECO:0007669"/>
    <property type="project" value="InterPro"/>
</dbReference>
<keyword evidence="3" id="KW-1185">Reference proteome</keyword>
<comment type="caution">
    <text evidence="2">The sequence shown here is derived from an EMBL/GenBank/DDBJ whole genome shotgun (WGS) entry which is preliminary data.</text>
</comment>
<organism evidence="2 3">
    <name type="scientific">Vibrio ishigakensis</name>
    <dbReference type="NCBI Taxonomy" id="1481914"/>
    <lineage>
        <taxon>Bacteria</taxon>
        <taxon>Pseudomonadati</taxon>
        <taxon>Pseudomonadota</taxon>
        <taxon>Gammaproteobacteria</taxon>
        <taxon>Vibrionales</taxon>
        <taxon>Vibrionaceae</taxon>
        <taxon>Vibrio</taxon>
    </lineage>
</organism>
<evidence type="ECO:0000313" key="3">
    <source>
        <dbReference type="Proteomes" id="UP000031671"/>
    </source>
</evidence>
<feature type="transmembrane region" description="Helical" evidence="1">
    <location>
        <begin position="159"/>
        <end position="179"/>
    </location>
</feature>
<feature type="transmembrane region" description="Helical" evidence="1">
    <location>
        <begin position="230"/>
        <end position="249"/>
    </location>
</feature>
<proteinExistence type="predicted"/>
<dbReference type="EMBL" id="BBRZ01000078">
    <property type="protein sequence ID" value="GAM58206.1"/>
    <property type="molecule type" value="Genomic_DNA"/>
</dbReference>
<sequence length="424" mass="47829">MSQTLFSPSWYKVSDLKVRIRKHADIHRHVYRDKVWYVLQDHVTGQFQRFTPQAYQLIGLMNGERTLQQIWDIACKELKEDLPSQDEVINLVGQLNKANVVQTNVLPSIKHLHRRSETEQRKKILQQLKSPLSVRIPLVDPERFLSATCGVARVIFSKFGALCWLLVVALGILFATLHWTALTNNLSDQVLGVENLFLMALVYPVIKLAHELGHGWAVKRWGGEVHEMGIMLLIFIPVPYVDASAATSFSNKYQRMIVGAIGVLAELFMAALAMIVWVLVEPGIVRALAYNVMLIGGISTLLFNGNPLLRFDAYYVLADFLEIPNLAARGNAQVGYLVKRYLFRISQVRTNAHSASESFWLVLYAVASYVYRLFVMVAISLFVASKYFIIGIILAIWSVMTSLVVPVVKVVAKQGKTLLCARNQ</sequence>
<dbReference type="AlphaFoldDB" id="A0A0B8NW97"/>
<name>A0A0B8NW97_9VIBR</name>
<dbReference type="InterPro" id="IPR001193">
    <property type="entry name" value="MBTPS2"/>
</dbReference>
<protein>
    <submittedName>
        <fullName evidence="2">Peptidase, M50 family</fullName>
    </submittedName>
</protein>
<feature type="transmembrane region" description="Helical" evidence="1">
    <location>
        <begin position="388"/>
        <end position="412"/>
    </location>
</feature>